<keyword evidence="1" id="KW-0418">Kinase</keyword>
<dbReference type="GO" id="GO:0004673">
    <property type="term" value="F:protein histidine kinase activity"/>
    <property type="evidence" value="ECO:0007669"/>
    <property type="project" value="UniProtKB-EC"/>
</dbReference>
<protein>
    <submittedName>
        <fullName evidence="1">Sensory protein kinase PcoS</fullName>
        <ecNumber evidence="1">2.7.13.3</ecNumber>
    </submittedName>
</protein>
<dbReference type="AlphaFoldDB" id="A0A8B0SU85"/>
<organism evidence="1">
    <name type="scientific">Klebsiella pneumoniae</name>
    <dbReference type="NCBI Taxonomy" id="573"/>
    <lineage>
        <taxon>Bacteria</taxon>
        <taxon>Pseudomonadati</taxon>
        <taxon>Pseudomonadota</taxon>
        <taxon>Gammaproteobacteria</taxon>
        <taxon>Enterobacterales</taxon>
        <taxon>Enterobacteriaceae</taxon>
        <taxon>Klebsiella/Raoultella group</taxon>
        <taxon>Klebsiella</taxon>
        <taxon>Klebsiella pneumoniae complex</taxon>
    </lineage>
</organism>
<dbReference type="EMBL" id="MN956836">
    <property type="protein sequence ID" value="QTX14270.1"/>
    <property type="molecule type" value="Genomic_DNA"/>
</dbReference>
<proteinExistence type="predicted"/>
<keyword evidence="1" id="KW-0808">Transferase</keyword>
<name>A0A8B0SU85_KLEPN</name>
<accession>A0A8B0SU85</accession>
<sequence>MAISIIRTAIFLTGKLQLTEEFLKNRDVQEQKRILSHYQKKINDAMVGAQWLIHFYKKTWKNEKNC</sequence>
<geneLocation type="plasmid" evidence="1">
    <name>p17-15-vir-like</name>
</geneLocation>
<keyword evidence="1" id="KW-0614">Plasmid</keyword>
<dbReference type="EC" id="2.7.13.3" evidence="1"/>
<evidence type="ECO:0000313" key="1">
    <source>
        <dbReference type="EMBL" id="QTX14270.1"/>
    </source>
</evidence>
<reference evidence="1" key="1">
    <citation type="submission" date="2020-01" db="EMBL/GenBank/DDBJ databases">
        <authorList>
            <person name="Qin S."/>
        </authorList>
    </citation>
    <scope>NUCLEOTIDE SEQUENCE</scope>
    <source>
        <strain evidence="1">CVir17-16-YZ6g</strain>
        <plasmid evidence="1">p17-15-vir-like</plasmid>
    </source>
</reference>